<organism evidence="1 2">
    <name type="scientific">Candidatus Yanofskybacteria bacterium RIFCSPHIGHO2_02_FULL_39_10</name>
    <dbReference type="NCBI Taxonomy" id="1802674"/>
    <lineage>
        <taxon>Bacteria</taxon>
        <taxon>Candidatus Yanofskyibacteriota</taxon>
    </lineage>
</organism>
<proteinExistence type="predicted"/>
<dbReference type="Proteomes" id="UP000178908">
    <property type="component" value="Unassembled WGS sequence"/>
</dbReference>
<evidence type="ECO:0008006" key="3">
    <source>
        <dbReference type="Google" id="ProtNLM"/>
    </source>
</evidence>
<gene>
    <name evidence="1" type="ORF">A3C61_00745</name>
</gene>
<protein>
    <recommendedName>
        <fullName evidence="3">Hydrogenase maturation protease</fullName>
    </recommendedName>
</protein>
<evidence type="ECO:0000313" key="2">
    <source>
        <dbReference type="Proteomes" id="UP000178908"/>
    </source>
</evidence>
<name>A0A1F8F9X2_9BACT</name>
<dbReference type="EMBL" id="MGJO01000023">
    <property type="protein sequence ID" value="OGN09378.1"/>
    <property type="molecule type" value="Genomic_DNA"/>
</dbReference>
<comment type="caution">
    <text evidence="1">The sequence shown here is derived from an EMBL/GenBank/DDBJ whole genome shotgun (WGS) entry which is preliminary data.</text>
</comment>
<evidence type="ECO:0000313" key="1">
    <source>
        <dbReference type="EMBL" id="OGN09378.1"/>
    </source>
</evidence>
<sequence length="127" mass="14431">MKIFVFGNEDLAMDSLPLKILPELKKLFPEIDFVTKDPNEDWDDVGDITIIDTVVGITDVKVFNSLKDFSRAPRFSLHDFDAYTNLVMLEKLGKIKKVTIIGISPDTSEKATLKEVGKIINRLWNTM</sequence>
<accession>A0A1F8F9X2</accession>
<dbReference type="AlphaFoldDB" id="A0A1F8F9X2"/>
<reference evidence="1 2" key="1">
    <citation type="journal article" date="2016" name="Nat. Commun.">
        <title>Thousands of microbial genomes shed light on interconnected biogeochemical processes in an aquifer system.</title>
        <authorList>
            <person name="Anantharaman K."/>
            <person name="Brown C.T."/>
            <person name="Hug L.A."/>
            <person name="Sharon I."/>
            <person name="Castelle C.J."/>
            <person name="Probst A.J."/>
            <person name="Thomas B.C."/>
            <person name="Singh A."/>
            <person name="Wilkins M.J."/>
            <person name="Karaoz U."/>
            <person name="Brodie E.L."/>
            <person name="Williams K.H."/>
            <person name="Hubbard S.S."/>
            <person name="Banfield J.F."/>
        </authorList>
    </citation>
    <scope>NUCLEOTIDE SEQUENCE [LARGE SCALE GENOMIC DNA]</scope>
</reference>